<name>A0A2J7RIR8_9NEOP</name>
<accession>A0A2J7RIR8</accession>
<dbReference type="GO" id="GO:0046872">
    <property type="term" value="F:metal ion binding"/>
    <property type="evidence" value="ECO:0007669"/>
    <property type="project" value="UniProtKB-KW"/>
</dbReference>
<dbReference type="FunFam" id="1.10.640.10:FF:000007">
    <property type="entry name" value="Peroxidase mlt-7"/>
    <property type="match status" value="1"/>
</dbReference>
<feature type="binding site" description="axial binding residue" evidence="7">
    <location>
        <position position="1066"/>
    </location>
    <ligand>
        <name>heme b</name>
        <dbReference type="ChEBI" id="CHEBI:60344"/>
    </ligand>
    <ligandPart>
        <name>Fe</name>
        <dbReference type="ChEBI" id="CHEBI:18248"/>
    </ligandPart>
</feature>
<dbReference type="Pfam" id="PF03098">
    <property type="entry name" value="An_peroxidase"/>
    <property type="match status" value="3"/>
</dbReference>
<sequence>MIKSSMMRWAGVLSATALVTVMGRTSGTDADAQRRKQLADLQLNVTGYLSNVLDNDLRMRVGAAILAENYAKNPNAWLGSDGKAPCPSFLRSCPPSKYRRVDGACNNVRHPEWGTVGAPFKRLLRPVYSDGVGAQRESQHLPSPANVITELSSLQTQPHEDVTSFLGLWGQMVLKDLASTVNSGTSMLSALLSEVPTPATAICVLSLHCHRNARLMLSNKPVFNFSEHREQMNVATAFLDASDIYGSTQVSMELLRTLDRGQVTLDACTVCHEASGLGALYSTLLREHNRVATGLAALNQHWDDETLFQEARHIVTAQIQHITYNEFLPTVLGEVITEMPGLKLKDQGYYTGYSSSNQAGTFNAVAVTALQVFLSMIPPALSGSMNTTEYLQMVQLALSTPAKQPSLHTPPAIKDGTDLPQYLFCIIRWKCYVTGLDRGTLLVHMGRDHGLAGYLQWLHYCNHNLTQPLSPSLANLLHRIYINKEDIDLIVGGLMETPDYGVVLGPTFTCLLAEQFITVRNSDRFWYENDIPPSSFTPEQLAELRKVTVAGLLCSNVPNLEEVQSQAFVQQDSYLNVRIACALQPTFSLSPWLEKDTPMKISNEMLSQAVEKAEADVKLRKQREYQLWAKNGGVDPKSPIGTAAAFSKANKQALMLANTSILLEYTSQELMNSLNIDQRAKRQAFDTGRDNILNFPIDSLNDDFNDGLQNVDITSFIPAPLTSPDCDSPDDKGPCDAQSQFRTITGRCNNLRKPNLGKSISTFSRLLPPAYEDNVNRPRLNSVTGSPLPSPRLVSTMIHADISNLHNRYSLMLMQYAQFLDHDITFTPVQIGFFASIPDCRACDSPRTVHPECMPIPVPRGDHHYPQVNRSTGERLCFSFMRSLPGQQHLGAREQINQNSAYLDTSQVYGEHSCMARDLRSYGGRLNVTRHPIKGKDLLPQSPVHPECKAPSGYCFIAGDGRASEQPALTAIHTLFMREHNRLVDGLHVVNPHWDDELLYQHGRRIVTAVAQHITYNEFLPRILGWNAINLYELKLRPQGYYRGYNPTCNPSIVNEFAAAAFRIGHSLLRPHIPRLSPTYQVVDPPILLRDGFFNPDMIYQVHMIDEIVRGLVSTPMENMDQFVTGEITNHLFEDRHIPHSGVDLIALNIQRGRDHAIRSYNDYRALCNLKRASSFEDLSREIPPEVISRLKRIYATVDDIDLFPGGMSERPLQGGLVGPTFACIIGIQFRQLRKCDRFWYENEGQALRFTEAQLAEIRKVTLSKILCENMDIQSDMQRSVFDQPSNFLNPRVACHSMPHVDLTKWKETPQGCQIGGRSVAVGDSGFPTPCTSCICTTEGAQCASLRITDCGQLLREASRDAILRDDICTAQCGFLLQDGSAVPSVQDSVDIVFTTTVPPPISLRSQSRNLPTALVPPLPALQTSPRRSQRTQLANTFGGGFEQLPDLSRFLG</sequence>
<dbReference type="EMBL" id="NEVH01003493">
    <property type="protein sequence ID" value="PNF40733.1"/>
    <property type="molecule type" value="Genomic_DNA"/>
</dbReference>
<keyword evidence="5 8" id="KW-0732">Signal</keyword>
<comment type="catalytic activity">
    <reaction evidence="1">
        <text>2 a phenolic donor + H2O2 = 2 a phenolic radical donor + 2 H2O</text>
        <dbReference type="Rhea" id="RHEA:56136"/>
        <dbReference type="ChEBI" id="CHEBI:15377"/>
        <dbReference type="ChEBI" id="CHEBI:16240"/>
        <dbReference type="ChEBI" id="CHEBI:139520"/>
        <dbReference type="ChEBI" id="CHEBI:139521"/>
        <dbReference type="EC" id="1.11.1.7"/>
    </reaction>
</comment>
<dbReference type="STRING" id="105785.A0A2J7RIR8"/>
<keyword evidence="3" id="KW-0575">Peroxidase</keyword>
<evidence type="ECO:0000256" key="4">
    <source>
        <dbReference type="ARBA" id="ARBA00022723"/>
    </source>
</evidence>
<evidence type="ECO:0000313" key="9">
    <source>
        <dbReference type="EMBL" id="PNF40733.1"/>
    </source>
</evidence>
<feature type="chain" id="PRO_5014466248" description="peroxidase" evidence="8">
    <location>
        <begin position="28"/>
        <end position="1453"/>
    </location>
</feature>
<dbReference type="InterPro" id="IPR019791">
    <property type="entry name" value="Haem_peroxidase_animal"/>
</dbReference>
<evidence type="ECO:0000256" key="8">
    <source>
        <dbReference type="SAM" id="SignalP"/>
    </source>
</evidence>
<evidence type="ECO:0000256" key="2">
    <source>
        <dbReference type="ARBA" id="ARBA00012313"/>
    </source>
</evidence>
<dbReference type="PANTHER" id="PTHR11475">
    <property type="entry name" value="OXIDASE/PEROXIDASE"/>
    <property type="match status" value="1"/>
</dbReference>
<keyword evidence="3" id="KW-0560">Oxidoreductase</keyword>
<protein>
    <recommendedName>
        <fullName evidence="2">peroxidase</fullName>
        <ecNumber evidence="2">1.11.1.7</ecNumber>
    </recommendedName>
</protein>
<organism evidence="9 10">
    <name type="scientific">Cryptotermes secundus</name>
    <dbReference type="NCBI Taxonomy" id="105785"/>
    <lineage>
        <taxon>Eukaryota</taxon>
        <taxon>Metazoa</taxon>
        <taxon>Ecdysozoa</taxon>
        <taxon>Arthropoda</taxon>
        <taxon>Hexapoda</taxon>
        <taxon>Insecta</taxon>
        <taxon>Pterygota</taxon>
        <taxon>Neoptera</taxon>
        <taxon>Polyneoptera</taxon>
        <taxon>Dictyoptera</taxon>
        <taxon>Blattodea</taxon>
        <taxon>Blattoidea</taxon>
        <taxon>Termitoidae</taxon>
        <taxon>Kalotermitidae</taxon>
        <taxon>Cryptotermitinae</taxon>
        <taxon>Cryptotermes</taxon>
    </lineage>
</organism>
<dbReference type="GO" id="GO:0140825">
    <property type="term" value="F:lactoperoxidase activity"/>
    <property type="evidence" value="ECO:0007669"/>
    <property type="project" value="UniProtKB-EC"/>
</dbReference>
<evidence type="ECO:0000256" key="5">
    <source>
        <dbReference type="ARBA" id="ARBA00022729"/>
    </source>
</evidence>
<dbReference type="InterPro" id="IPR010255">
    <property type="entry name" value="Haem_peroxidase_sf"/>
</dbReference>
<dbReference type="Gene3D" id="1.10.640.10">
    <property type="entry name" value="Haem peroxidase domain superfamily, animal type"/>
    <property type="match status" value="2"/>
</dbReference>
<evidence type="ECO:0000256" key="7">
    <source>
        <dbReference type="PIRSR" id="PIRSR619791-2"/>
    </source>
</evidence>
<dbReference type="SUPFAM" id="SSF48113">
    <property type="entry name" value="Heme-dependent peroxidases"/>
    <property type="match status" value="2"/>
</dbReference>
<evidence type="ECO:0000256" key="3">
    <source>
        <dbReference type="ARBA" id="ARBA00022559"/>
    </source>
</evidence>
<dbReference type="CDD" id="cd09823">
    <property type="entry name" value="peroxinectin_like"/>
    <property type="match status" value="1"/>
</dbReference>
<reference evidence="9 10" key="1">
    <citation type="submission" date="2017-12" db="EMBL/GenBank/DDBJ databases">
        <title>Hemimetabolous genomes reveal molecular basis of termite eusociality.</title>
        <authorList>
            <person name="Harrison M.C."/>
            <person name="Jongepier E."/>
            <person name="Robertson H.M."/>
            <person name="Arning N."/>
            <person name="Bitard-Feildel T."/>
            <person name="Chao H."/>
            <person name="Childers C.P."/>
            <person name="Dinh H."/>
            <person name="Doddapaneni H."/>
            <person name="Dugan S."/>
            <person name="Gowin J."/>
            <person name="Greiner C."/>
            <person name="Han Y."/>
            <person name="Hu H."/>
            <person name="Hughes D.S.T."/>
            <person name="Huylmans A.-K."/>
            <person name="Kemena C."/>
            <person name="Kremer L.P.M."/>
            <person name="Lee S.L."/>
            <person name="Lopez-Ezquerra A."/>
            <person name="Mallet L."/>
            <person name="Monroy-Kuhn J.M."/>
            <person name="Moser A."/>
            <person name="Murali S.C."/>
            <person name="Muzny D.M."/>
            <person name="Otani S."/>
            <person name="Piulachs M.-D."/>
            <person name="Poelchau M."/>
            <person name="Qu J."/>
            <person name="Schaub F."/>
            <person name="Wada-Katsumata A."/>
            <person name="Worley K.C."/>
            <person name="Xie Q."/>
            <person name="Ylla G."/>
            <person name="Poulsen M."/>
            <person name="Gibbs R.A."/>
            <person name="Schal C."/>
            <person name="Richards S."/>
            <person name="Belles X."/>
            <person name="Korb J."/>
            <person name="Bornberg-Bauer E."/>
        </authorList>
    </citation>
    <scope>NUCLEOTIDE SEQUENCE [LARGE SCALE GENOMIC DNA]</scope>
    <source>
        <tissue evidence="9">Whole body</tissue>
    </source>
</reference>
<gene>
    <name evidence="9" type="ORF">B7P43_G00677</name>
</gene>
<proteinExistence type="predicted"/>
<dbReference type="FunFam" id="1.10.640.10:FF:000006">
    <property type="entry name" value="Double oxidase: two peroxidase domains"/>
    <property type="match status" value="1"/>
</dbReference>
<comment type="caution">
    <text evidence="9">The sequence shown here is derived from an EMBL/GenBank/DDBJ whole genome shotgun (WGS) entry which is preliminary data.</text>
</comment>
<keyword evidence="6" id="KW-1015">Disulfide bond</keyword>
<keyword evidence="7" id="KW-0408">Iron</keyword>
<dbReference type="GO" id="GO:0006979">
    <property type="term" value="P:response to oxidative stress"/>
    <property type="evidence" value="ECO:0007669"/>
    <property type="project" value="InterPro"/>
</dbReference>
<dbReference type="PRINTS" id="PR00457">
    <property type="entry name" value="ANPEROXIDASE"/>
</dbReference>
<keyword evidence="10" id="KW-1185">Reference proteome</keyword>
<evidence type="ECO:0000256" key="6">
    <source>
        <dbReference type="ARBA" id="ARBA00023157"/>
    </source>
</evidence>
<dbReference type="Proteomes" id="UP000235965">
    <property type="component" value="Unassembled WGS sequence"/>
</dbReference>
<evidence type="ECO:0000313" key="10">
    <source>
        <dbReference type="Proteomes" id="UP000235965"/>
    </source>
</evidence>
<feature type="signal peptide" evidence="8">
    <location>
        <begin position="1"/>
        <end position="27"/>
    </location>
</feature>
<dbReference type="GO" id="GO:0020037">
    <property type="term" value="F:heme binding"/>
    <property type="evidence" value="ECO:0007669"/>
    <property type="project" value="InterPro"/>
</dbReference>
<dbReference type="FunCoup" id="A0A2J7RIR8">
    <property type="interactions" value="10"/>
</dbReference>
<keyword evidence="4 7" id="KW-0479">Metal-binding</keyword>
<dbReference type="InterPro" id="IPR037120">
    <property type="entry name" value="Haem_peroxidase_sf_animal"/>
</dbReference>
<dbReference type="EC" id="1.11.1.7" evidence="2"/>
<dbReference type="PROSITE" id="PS50292">
    <property type="entry name" value="PEROXIDASE_3"/>
    <property type="match status" value="2"/>
</dbReference>
<dbReference type="OrthoDB" id="823504at2759"/>
<evidence type="ECO:0000256" key="1">
    <source>
        <dbReference type="ARBA" id="ARBA00000189"/>
    </source>
</evidence>
<dbReference type="PANTHER" id="PTHR11475:SF134">
    <property type="entry name" value="LD42267P"/>
    <property type="match status" value="1"/>
</dbReference>
<keyword evidence="7" id="KW-0349">Heme</keyword>
<dbReference type="InParanoid" id="A0A2J7RIR8"/>